<keyword evidence="3" id="KW-1185">Reference proteome</keyword>
<evidence type="ECO:0000313" key="2">
    <source>
        <dbReference type="EMBL" id="ROW16235.1"/>
    </source>
</evidence>
<proteinExistence type="predicted"/>
<dbReference type="Pfam" id="PF12697">
    <property type="entry name" value="Abhydrolase_6"/>
    <property type="match status" value="1"/>
</dbReference>
<gene>
    <name evidence="2" type="ORF">VPNG_01991</name>
</gene>
<dbReference type="InParanoid" id="A0A423XIL9"/>
<dbReference type="SUPFAM" id="SSF53474">
    <property type="entry name" value="alpha/beta-Hydrolases"/>
    <property type="match status" value="1"/>
</dbReference>
<protein>
    <recommendedName>
        <fullName evidence="1">AB hydrolase-1 domain-containing protein</fullName>
    </recommendedName>
</protein>
<dbReference type="OrthoDB" id="1263307at2759"/>
<evidence type="ECO:0000259" key="1">
    <source>
        <dbReference type="Pfam" id="PF12697"/>
    </source>
</evidence>
<name>A0A423XIL9_9PEZI</name>
<dbReference type="InterPro" id="IPR029058">
    <property type="entry name" value="AB_hydrolase_fold"/>
</dbReference>
<dbReference type="Proteomes" id="UP000285146">
    <property type="component" value="Unassembled WGS sequence"/>
</dbReference>
<dbReference type="AlphaFoldDB" id="A0A423XIL9"/>
<comment type="caution">
    <text evidence="2">The sequence shown here is derived from an EMBL/GenBank/DDBJ whole genome shotgun (WGS) entry which is preliminary data.</text>
</comment>
<dbReference type="EMBL" id="LKEB01000006">
    <property type="protein sequence ID" value="ROW16235.1"/>
    <property type="molecule type" value="Genomic_DNA"/>
</dbReference>
<dbReference type="Gene3D" id="3.40.50.1820">
    <property type="entry name" value="alpha/beta hydrolase"/>
    <property type="match status" value="1"/>
</dbReference>
<reference evidence="2 3" key="1">
    <citation type="submission" date="2015-09" db="EMBL/GenBank/DDBJ databases">
        <title>Host preference determinants of Valsa canker pathogens revealed by comparative genomics.</title>
        <authorList>
            <person name="Yin Z."/>
            <person name="Huang L."/>
        </authorList>
    </citation>
    <scope>NUCLEOTIDE SEQUENCE [LARGE SCALE GENOMIC DNA]</scope>
    <source>
        <strain evidence="2 3">SXYLt</strain>
    </source>
</reference>
<dbReference type="PANTHER" id="PTHR37017:SF10">
    <property type="entry name" value="AB HYDROLASE-1 DOMAIN-CONTAINING PROTEIN"/>
    <property type="match status" value="1"/>
</dbReference>
<accession>A0A423XIL9</accession>
<organism evidence="2 3">
    <name type="scientific">Cytospora leucostoma</name>
    <dbReference type="NCBI Taxonomy" id="1230097"/>
    <lineage>
        <taxon>Eukaryota</taxon>
        <taxon>Fungi</taxon>
        <taxon>Dikarya</taxon>
        <taxon>Ascomycota</taxon>
        <taxon>Pezizomycotina</taxon>
        <taxon>Sordariomycetes</taxon>
        <taxon>Sordariomycetidae</taxon>
        <taxon>Diaporthales</taxon>
        <taxon>Cytosporaceae</taxon>
        <taxon>Cytospora</taxon>
    </lineage>
</organism>
<feature type="domain" description="AB hydrolase-1" evidence="1">
    <location>
        <begin position="12"/>
        <end position="250"/>
    </location>
</feature>
<sequence length="258" mass="28117">MAANLKPTIFIIGGAFHTPESYQTLITALETSGYEVHVPHLPSCNQSRPPNADLSSDTAHIRSYIESLVRDGRKVVVIAHSYGGQICSNALCGLGAQVRSSQGLKGGITALIYMSSWALPEGSTALDKAEEFGNMDLIPIAFDIAEDQTGVVRDPKTAFVGPGVDDAAAEAYLSTLIRWNTQCFYQRIEHAAWREIQPIVYIYTTADMMVPLHYQRSVVEGVEKEGVKVQTFELNAGHCPYLTDAQRVVDIVNETVAG</sequence>
<evidence type="ECO:0000313" key="3">
    <source>
        <dbReference type="Proteomes" id="UP000285146"/>
    </source>
</evidence>
<dbReference type="InterPro" id="IPR052897">
    <property type="entry name" value="Sec-Metab_Biosynth_Hydrolase"/>
</dbReference>
<dbReference type="STRING" id="1230097.A0A423XIL9"/>
<dbReference type="PANTHER" id="PTHR37017">
    <property type="entry name" value="AB HYDROLASE-1 DOMAIN-CONTAINING PROTEIN-RELATED"/>
    <property type="match status" value="1"/>
</dbReference>
<dbReference type="InterPro" id="IPR000073">
    <property type="entry name" value="AB_hydrolase_1"/>
</dbReference>